<evidence type="ECO:0000313" key="1">
    <source>
        <dbReference type="EMBL" id="QGN13895.1"/>
    </source>
</evidence>
<gene>
    <name evidence="1" type="primary">THP2</name>
    <name evidence="1" type="ORF">FIM1_542</name>
</gene>
<sequence>MSNAYLDRLDEQEDQMNTTQSLALEVLDNLEELIKTAEDKSVEDDSTGLNVLETLRSKNKELLKSITMTRVLQLNATEKRAELLKNPDLTTSKLFLSPDDRNHPDNLFNYFEEGKLLHETWMRHLSLISNLSDDLVVKLESHDDSNLVVTNKDPLPPVLKNTIRKYEELGPEQQHIEDIRAALFQYLDDIKAGRAKYALENKYILNTSLQEITKEVSEWSQRWTNIENTLFGDSPNSLKKLIQKADEIKELLSSDSIDSSPAV</sequence>
<accession>A0ABX6ENT6</accession>
<name>A0ABX6ENT6_KLUMA</name>
<dbReference type="EMBL" id="CP015054">
    <property type="protein sequence ID" value="QGN13895.1"/>
    <property type="molecule type" value="Genomic_DNA"/>
</dbReference>
<evidence type="ECO:0000313" key="2">
    <source>
        <dbReference type="Proteomes" id="UP000422736"/>
    </source>
</evidence>
<proteinExistence type="predicted"/>
<reference evidence="1 2" key="2">
    <citation type="submission" date="2019-11" db="EMBL/GenBank/DDBJ databases">
        <authorList>
            <person name="Lu H."/>
        </authorList>
    </citation>
    <scope>NUCLEOTIDE SEQUENCE [LARGE SCALE GENOMIC DNA]</scope>
    <source>
        <strain evidence="1 2">FIM1</strain>
    </source>
</reference>
<protein>
    <submittedName>
        <fullName evidence="1">THO complex subunit THP2</fullName>
    </submittedName>
</protein>
<dbReference type="InterPro" id="IPR018557">
    <property type="entry name" value="THO_cplx_su_Thp2"/>
</dbReference>
<reference evidence="1 2" key="1">
    <citation type="submission" date="2016-03" db="EMBL/GenBank/DDBJ databases">
        <title>How can Kluyveromyces marxianus grow so fast - potential evolutionary course in Saccharomyces Complex revealed by comparative genomics.</title>
        <authorList>
            <person name="Mo W."/>
            <person name="Lu W."/>
            <person name="Yang X."/>
            <person name="Qi J."/>
            <person name="Lv H."/>
        </authorList>
    </citation>
    <scope>NUCLEOTIDE SEQUENCE [LARGE SCALE GENOMIC DNA]</scope>
    <source>
        <strain evidence="1 2">FIM1</strain>
    </source>
</reference>
<dbReference type="Proteomes" id="UP000422736">
    <property type="component" value="Chromosome 1"/>
</dbReference>
<keyword evidence="2" id="KW-1185">Reference proteome</keyword>
<organism evidence="1 2">
    <name type="scientific">Kluyveromyces marxianus</name>
    <name type="common">Yeast</name>
    <name type="synonym">Candida kefyr</name>
    <dbReference type="NCBI Taxonomy" id="4911"/>
    <lineage>
        <taxon>Eukaryota</taxon>
        <taxon>Fungi</taxon>
        <taxon>Dikarya</taxon>
        <taxon>Ascomycota</taxon>
        <taxon>Saccharomycotina</taxon>
        <taxon>Saccharomycetes</taxon>
        <taxon>Saccharomycetales</taxon>
        <taxon>Saccharomycetaceae</taxon>
        <taxon>Kluyveromyces</taxon>
    </lineage>
</organism>
<dbReference type="Pfam" id="PF09432">
    <property type="entry name" value="THP2"/>
    <property type="match status" value="1"/>
</dbReference>